<dbReference type="InterPro" id="IPR036291">
    <property type="entry name" value="NAD(P)-bd_dom_sf"/>
</dbReference>
<evidence type="ECO:0000256" key="1">
    <source>
        <dbReference type="ARBA" id="ARBA00006484"/>
    </source>
</evidence>
<sequence>MTGDNSDSAEAFEGKGAIVVGGGARDGNGVVGIGQAVAILLARAGVNVLVVDHQESHAQRTVDLISDEGGAPAEAFECDAADLDQSVTAVRKAVETFGRIDLLVNNVGVNRGPADVVGIDPDVWHETFTTNVDSIFNFSRLAVTEMRQHGAGGAIVNVSSVAGIRPAQKSVAYATSKGAAITLTKAMANDHGRDGIRVNCVTPGAIYTPRMEATMSEQLRGQRSHASLLDREGTAWDVAHAVTFLLSDHARYITGHNLVVDGGLTLTSATVK</sequence>
<comment type="caution">
    <text evidence="2">The sequence shown here is derived from an EMBL/GenBank/DDBJ whole genome shotgun (WGS) entry which is preliminary data.</text>
</comment>
<dbReference type="SUPFAM" id="SSF51735">
    <property type="entry name" value="NAD(P)-binding Rossmann-fold domains"/>
    <property type="match status" value="1"/>
</dbReference>
<dbReference type="PRINTS" id="PR00081">
    <property type="entry name" value="GDHRDH"/>
</dbReference>
<dbReference type="PRINTS" id="PR00080">
    <property type="entry name" value="SDRFAMILY"/>
</dbReference>
<dbReference type="InterPro" id="IPR002347">
    <property type="entry name" value="SDR_fam"/>
</dbReference>
<reference evidence="2 3" key="1">
    <citation type="submission" date="2022-06" db="EMBL/GenBank/DDBJ databases">
        <title>Genomic Encyclopedia of Archaeal and Bacterial Type Strains, Phase II (KMG-II): from individual species to whole genera.</title>
        <authorList>
            <person name="Goeker M."/>
        </authorList>
    </citation>
    <scope>NUCLEOTIDE SEQUENCE [LARGE SCALE GENOMIC DNA]</scope>
    <source>
        <strain evidence="2 3">DSM 44693</strain>
    </source>
</reference>
<dbReference type="PROSITE" id="PS00061">
    <property type="entry name" value="ADH_SHORT"/>
    <property type="match status" value="1"/>
</dbReference>
<accession>A0ABT1HJI7</accession>
<dbReference type="EMBL" id="JAMTCJ010000004">
    <property type="protein sequence ID" value="MCP2178092.1"/>
    <property type="molecule type" value="Genomic_DNA"/>
</dbReference>
<dbReference type="Gene3D" id="3.40.50.720">
    <property type="entry name" value="NAD(P)-binding Rossmann-like Domain"/>
    <property type="match status" value="1"/>
</dbReference>
<evidence type="ECO:0000313" key="2">
    <source>
        <dbReference type="EMBL" id="MCP2178092.1"/>
    </source>
</evidence>
<dbReference type="CDD" id="cd05233">
    <property type="entry name" value="SDR_c"/>
    <property type="match status" value="1"/>
</dbReference>
<gene>
    <name evidence="2" type="ORF">LX13_003933</name>
</gene>
<dbReference type="Proteomes" id="UP001206895">
    <property type="component" value="Unassembled WGS sequence"/>
</dbReference>
<keyword evidence="3" id="KW-1185">Reference proteome</keyword>
<name>A0ABT1HJI7_9NOCA</name>
<dbReference type="InterPro" id="IPR020904">
    <property type="entry name" value="Sc_DH/Rdtase_CS"/>
</dbReference>
<proteinExistence type="inferred from homology"/>
<dbReference type="PANTHER" id="PTHR42760:SF122">
    <property type="entry name" value="NAD(P)-BINDING PROTEIN"/>
    <property type="match status" value="1"/>
</dbReference>
<dbReference type="NCBIfam" id="NF005559">
    <property type="entry name" value="PRK07231.1"/>
    <property type="match status" value="1"/>
</dbReference>
<dbReference type="Pfam" id="PF13561">
    <property type="entry name" value="adh_short_C2"/>
    <property type="match status" value="1"/>
</dbReference>
<protein>
    <submittedName>
        <fullName evidence="2">NAD(P)-dependent dehydrogenase, short-chain alcohol dehydrogenase family</fullName>
    </submittedName>
</protein>
<comment type="similarity">
    <text evidence="1">Belongs to the short-chain dehydrogenases/reductases (SDR) family.</text>
</comment>
<evidence type="ECO:0000313" key="3">
    <source>
        <dbReference type="Proteomes" id="UP001206895"/>
    </source>
</evidence>
<organism evidence="2 3">
    <name type="scientific">Williamsia maris</name>
    <dbReference type="NCBI Taxonomy" id="72806"/>
    <lineage>
        <taxon>Bacteria</taxon>
        <taxon>Bacillati</taxon>
        <taxon>Actinomycetota</taxon>
        <taxon>Actinomycetes</taxon>
        <taxon>Mycobacteriales</taxon>
        <taxon>Nocardiaceae</taxon>
        <taxon>Williamsia</taxon>
    </lineage>
</organism>
<dbReference type="RefSeq" id="WP_253663049.1">
    <property type="nucleotide sequence ID" value="NZ_BAAAJQ010000003.1"/>
</dbReference>
<dbReference type="PANTHER" id="PTHR42760">
    <property type="entry name" value="SHORT-CHAIN DEHYDROGENASES/REDUCTASES FAMILY MEMBER"/>
    <property type="match status" value="1"/>
</dbReference>